<dbReference type="OrthoDB" id="417037at2759"/>
<keyword evidence="1" id="KW-0472">Membrane</keyword>
<keyword evidence="3" id="KW-1185">Reference proteome</keyword>
<protein>
    <submittedName>
        <fullName evidence="2">Transmembrane protein</fullName>
    </submittedName>
</protein>
<gene>
    <name evidence="2" type="primary">tmem241</name>
    <name evidence="2" type="ORF">DAT39_007577</name>
</gene>
<keyword evidence="1 2" id="KW-0812">Transmembrane</keyword>
<dbReference type="Proteomes" id="UP000727407">
    <property type="component" value="Unassembled WGS sequence"/>
</dbReference>
<sequence length="113" mass="12598">MRYKPISSNPGDLLDLEQQLINYTVSILLLATAAHPTGDLFGALDFPFRRSYEFYSGCFASAVLGFFLVLAWVKLKSRLSLVHCAVWLFVAKILASSLSIFFFTIELGPLTLC</sequence>
<name>A0A8J4XER2_CLAMG</name>
<proteinExistence type="predicted"/>
<dbReference type="EMBL" id="QNUK01000085">
    <property type="protein sequence ID" value="KAF5902715.1"/>
    <property type="molecule type" value="Genomic_DNA"/>
</dbReference>
<feature type="transmembrane region" description="Helical" evidence="1">
    <location>
        <begin position="54"/>
        <end position="73"/>
    </location>
</feature>
<evidence type="ECO:0000313" key="3">
    <source>
        <dbReference type="Proteomes" id="UP000727407"/>
    </source>
</evidence>
<organism evidence="2 3">
    <name type="scientific">Clarias magur</name>
    <name type="common">Asian catfish</name>
    <name type="synonym">Macropteronotus magur</name>
    <dbReference type="NCBI Taxonomy" id="1594786"/>
    <lineage>
        <taxon>Eukaryota</taxon>
        <taxon>Metazoa</taxon>
        <taxon>Chordata</taxon>
        <taxon>Craniata</taxon>
        <taxon>Vertebrata</taxon>
        <taxon>Euteleostomi</taxon>
        <taxon>Actinopterygii</taxon>
        <taxon>Neopterygii</taxon>
        <taxon>Teleostei</taxon>
        <taxon>Ostariophysi</taxon>
        <taxon>Siluriformes</taxon>
        <taxon>Clariidae</taxon>
        <taxon>Clarias</taxon>
    </lineage>
</organism>
<reference evidence="2" key="1">
    <citation type="submission" date="2020-07" db="EMBL/GenBank/DDBJ databases">
        <title>Clarias magur genome sequencing, assembly and annotation.</title>
        <authorList>
            <person name="Kushwaha B."/>
            <person name="Kumar R."/>
            <person name="Das P."/>
            <person name="Joshi C.G."/>
            <person name="Kumar D."/>
            <person name="Nagpure N.S."/>
            <person name="Pandey M."/>
            <person name="Agarwal S."/>
            <person name="Srivastava S."/>
            <person name="Singh M."/>
            <person name="Sahoo L."/>
            <person name="Jayasankar P."/>
            <person name="Meher P.K."/>
            <person name="Koringa P.G."/>
            <person name="Iquebal M.A."/>
            <person name="Das S.P."/>
            <person name="Bit A."/>
            <person name="Patnaik S."/>
            <person name="Patel N."/>
            <person name="Shah T.M."/>
            <person name="Hinsu A."/>
            <person name="Jena J.K."/>
        </authorList>
    </citation>
    <scope>NUCLEOTIDE SEQUENCE</scope>
    <source>
        <strain evidence="2">CIFAMagur01</strain>
        <tissue evidence="2">Testis</tissue>
    </source>
</reference>
<evidence type="ECO:0000256" key="1">
    <source>
        <dbReference type="SAM" id="Phobius"/>
    </source>
</evidence>
<feature type="transmembrane region" description="Helical" evidence="1">
    <location>
        <begin position="20"/>
        <end position="42"/>
    </location>
</feature>
<evidence type="ECO:0000313" key="2">
    <source>
        <dbReference type="EMBL" id="KAF5902715.1"/>
    </source>
</evidence>
<dbReference type="AlphaFoldDB" id="A0A8J4XER2"/>
<accession>A0A8J4XER2</accession>
<keyword evidence="1" id="KW-1133">Transmembrane helix</keyword>
<feature type="non-terminal residue" evidence="2">
    <location>
        <position position="1"/>
    </location>
</feature>
<feature type="transmembrane region" description="Helical" evidence="1">
    <location>
        <begin position="85"/>
        <end position="105"/>
    </location>
</feature>
<comment type="caution">
    <text evidence="2">The sequence shown here is derived from an EMBL/GenBank/DDBJ whole genome shotgun (WGS) entry which is preliminary data.</text>
</comment>